<evidence type="ECO:0000256" key="6">
    <source>
        <dbReference type="ARBA" id="ARBA00022737"/>
    </source>
</evidence>
<comment type="function">
    <text evidence="14">Probably part of an ABC transporter complex that could be involved in peptide import. Probably responsible for energy coupling to the transport system.</text>
</comment>
<evidence type="ECO:0000256" key="4">
    <source>
        <dbReference type="ARBA" id="ARBA00022475"/>
    </source>
</evidence>
<dbReference type="GO" id="GO:0005524">
    <property type="term" value="F:ATP binding"/>
    <property type="evidence" value="ECO:0007669"/>
    <property type="project" value="UniProtKB-KW"/>
</dbReference>
<evidence type="ECO:0000259" key="20">
    <source>
        <dbReference type="PROSITE" id="PS50893"/>
    </source>
</evidence>
<dbReference type="PANTHER" id="PTHR43776:SF15">
    <property type="entry name" value="GLUTATHIONE IMPORT ATP-BINDING PROTEIN GSIA"/>
    <property type="match status" value="1"/>
</dbReference>
<dbReference type="CDD" id="cd03257">
    <property type="entry name" value="ABC_NikE_OppD_transporters"/>
    <property type="match status" value="1"/>
</dbReference>
<dbReference type="PROSITE" id="PS50893">
    <property type="entry name" value="ABC_TRANSPORTER_2"/>
    <property type="match status" value="1"/>
</dbReference>
<dbReference type="Pfam" id="PF00005">
    <property type="entry name" value="ABC_tran"/>
    <property type="match status" value="1"/>
</dbReference>
<comment type="function">
    <text evidence="15">Part of the ABC transporter complex GsiABCD involved in glutathione import. Responsible for energy coupling to the transport system.</text>
</comment>
<dbReference type="GO" id="GO:0015031">
    <property type="term" value="P:protein transport"/>
    <property type="evidence" value="ECO:0007669"/>
    <property type="project" value="UniProtKB-KW"/>
</dbReference>
<feature type="domain" description="ABC transporter" evidence="20">
    <location>
        <begin position="14"/>
        <end position="264"/>
    </location>
</feature>
<keyword evidence="7" id="KW-0547">Nucleotide-binding</keyword>
<comment type="subunit">
    <text evidence="2">The complex is composed of two ATP-binding proteins (GsiA), two transmembrane proteins (GsiC and GsiD) and a solute-binding protein (GsiB).</text>
</comment>
<comment type="subcellular location">
    <subcellularLocation>
        <location evidence="1">Cell inner membrane</location>
        <topology evidence="1">Peripheral membrane protein</topology>
    </subcellularLocation>
</comment>
<dbReference type="PROSITE" id="PS00211">
    <property type="entry name" value="ABC_TRANSPORTER_1"/>
    <property type="match status" value="1"/>
</dbReference>
<dbReference type="InterPro" id="IPR013563">
    <property type="entry name" value="Oligopep_ABC_C"/>
</dbReference>
<evidence type="ECO:0000256" key="15">
    <source>
        <dbReference type="ARBA" id="ARBA00037530"/>
    </source>
</evidence>
<dbReference type="Pfam" id="PF08352">
    <property type="entry name" value="oligo_HPY"/>
    <property type="match status" value="1"/>
</dbReference>
<dbReference type="GO" id="GO:0055085">
    <property type="term" value="P:transmembrane transport"/>
    <property type="evidence" value="ECO:0007669"/>
    <property type="project" value="UniProtKB-ARBA"/>
</dbReference>
<gene>
    <name evidence="21" type="ORF">C3731_06385</name>
</gene>
<evidence type="ECO:0000256" key="13">
    <source>
        <dbReference type="ARBA" id="ARBA00023136"/>
    </source>
</evidence>
<evidence type="ECO:0000256" key="19">
    <source>
        <dbReference type="ARBA" id="ARBA00047640"/>
    </source>
</evidence>
<organism evidence="21 22">
    <name type="scientific">Brucella oryzae</name>
    <dbReference type="NCBI Taxonomy" id="335286"/>
    <lineage>
        <taxon>Bacteria</taxon>
        <taxon>Pseudomonadati</taxon>
        <taxon>Pseudomonadota</taxon>
        <taxon>Alphaproteobacteria</taxon>
        <taxon>Hyphomicrobiales</taxon>
        <taxon>Brucellaceae</taxon>
        <taxon>Brucella/Ochrobactrum group</taxon>
        <taxon>Brucella</taxon>
    </lineage>
</organism>
<evidence type="ECO:0000256" key="3">
    <source>
        <dbReference type="ARBA" id="ARBA00022448"/>
    </source>
</evidence>
<evidence type="ECO:0000256" key="12">
    <source>
        <dbReference type="ARBA" id="ARBA00022967"/>
    </source>
</evidence>
<evidence type="ECO:0000313" key="22">
    <source>
        <dbReference type="Proteomes" id="UP000238493"/>
    </source>
</evidence>
<dbReference type="SMART" id="SM00382">
    <property type="entry name" value="AAA"/>
    <property type="match status" value="1"/>
</dbReference>
<evidence type="ECO:0000256" key="1">
    <source>
        <dbReference type="ARBA" id="ARBA00004417"/>
    </source>
</evidence>
<comment type="similarity">
    <text evidence="16">Belongs to the ABC transporter superfamily. Glutathione importer (TC 3.A.1.5.11) family.</text>
</comment>
<keyword evidence="22" id="KW-1185">Reference proteome</keyword>
<keyword evidence="4" id="KW-1003">Cell membrane</keyword>
<sequence>MNDIHSTKLVEPLVRIDDVCVYFPVSGGIFSSSKQMLRAVNNLSLTLNKGECLSIVGESGCGKSTLALSIVGLQKPTSGQIYFEGRPITGKNEPSRLERAKMAQMVFQDPFASLNPRQTVYTSLAAPLRLHGVTSRGEVDGRIEEILRLVGLKPEQAKRFPHEFSGGQRQRIGIARALLLNPKVIVLDEPVSALDVSIRAQIINLLLELKERLGLSYIMISHDLSVVEHMSDRVAVMYFGQIVESGSWDRIFSNPMHPYTRRLISAIPDPVTELTGGRLIDDTNPPQAPEGFAFYPESFGTHDVHEVPPPTQFIDIGGNQRIRVIEKIGLK</sequence>
<evidence type="ECO:0000256" key="9">
    <source>
        <dbReference type="ARBA" id="ARBA00022840"/>
    </source>
</evidence>
<keyword evidence="5" id="KW-0997">Cell inner membrane</keyword>
<dbReference type="InterPro" id="IPR003593">
    <property type="entry name" value="AAA+_ATPase"/>
</dbReference>
<keyword evidence="9 21" id="KW-0067">ATP-binding</keyword>
<comment type="caution">
    <text evidence="21">The sequence shown here is derived from an EMBL/GenBank/DDBJ whole genome shotgun (WGS) entry which is preliminary data.</text>
</comment>
<dbReference type="GO" id="GO:0015833">
    <property type="term" value="P:peptide transport"/>
    <property type="evidence" value="ECO:0007669"/>
    <property type="project" value="UniProtKB-KW"/>
</dbReference>
<evidence type="ECO:0000256" key="11">
    <source>
        <dbReference type="ARBA" id="ARBA00022927"/>
    </source>
</evidence>
<evidence type="ECO:0000256" key="8">
    <source>
        <dbReference type="ARBA" id="ARBA00022801"/>
    </source>
</evidence>
<keyword evidence="11" id="KW-0653">Protein transport</keyword>
<comment type="catalytic activity">
    <reaction evidence="19">
        <text>glutathione(out) + ATP + H2O = glutathione(in) + ADP + phosphate + H(+)</text>
        <dbReference type="Rhea" id="RHEA:29791"/>
        <dbReference type="ChEBI" id="CHEBI:15377"/>
        <dbReference type="ChEBI" id="CHEBI:15378"/>
        <dbReference type="ChEBI" id="CHEBI:30616"/>
        <dbReference type="ChEBI" id="CHEBI:43474"/>
        <dbReference type="ChEBI" id="CHEBI:57925"/>
        <dbReference type="ChEBI" id="CHEBI:456216"/>
        <dbReference type="EC" id="7.4.2.10"/>
    </reaction>
</comment>
<keyword evidence="10" id="KW-0571">Peptide transport</keyword>
<evidence type="ECO:0000256" key="14">
    <source>
        <dbReference type="ARBA" id="ARBA00025070"/>
    </source>
</evidence>
<dbReference type="SUPFAM" id="SSF52540">
    <property type="entry name" value="P-loop containing nucleoside triphosphate hydrolases"/>
    <property type="match status" value="1"/>
</dbReference>
<proteinExistence type="inferred from homology"/>
<reference evidence="21 22" key="1">
    <citation type="submission" date="2018-02" db="EMBL/GenBank/DDBJ databases">
        <title>Draft genome sequence of Ochrobactrum oryzae found in Brazil.</title>
        <authorList>
            <person name="Cerdeira L."/>
            <person name="Andrade F."/>
            <person name="Zacariotto T."/>
            <person name="Barbosa B."/>
            <person name="Santos S."/>
            <person name="Cassetari V."/>
            <person name="Lincopan N."/>
        </authorList>
    </citation>
    <scope>NUCLEOTIDE SEQUENCE [LARGE SCALE GENOMIC DNA]</scope>
    <source>
        <strain evidence="21 22">OA447</strain>
    </source>
</reference>
<dbReference type="EC" id="7.4.2.10" evidence="17"/>
<keyword evidence="13" id="KW-0472">Membrane</keyword>
<evidence type="ECO:0000256" key="17">
    <source>
        <dbReference type="ARBA" id="ARBA00039050"/>
    </source>
</evidence>
<evidence type="ECO:0000256" key="18">
    <source>
        <dbReference type="ARBA" id="ARBA00041187"/>
    </source>
</evidence>
<dbReference type="FunFam" id="3.40.50.300:FF:000016">
    <property type="entry name" value="Oligopeptide ABC transporter ATP-binding component"/>
    <property type="match status" value="1"/>
</dbReference>
<evidence type="ECO:0000256" key="5">
    <source>
        <dbReference type="ARBA" id="ARBA00022519"/>
    </source>
</evidence>
<dbReference type="EMBL" id="PTRC01000011">
    <property type="protein sequence ID" value="PQA74413.1"/>
    <property type="molecule type" value="Genomic_DNA"/>
</dbReference>
<dbReference type="GO" id="GO:0016887">
    <property type="term" value="F:ATP hydrolysis activity"/>
    <property type="evidence" value="ECO:0007669"/>
    <property type="project" value="InterPro"/>
</dbReference>
<keyword evidence="12" id="KW-1278">Translocase</keyword>
<keyword evidence="6" id="KW-0677">Repeat</keyword>
<dbReference type="PANTHER" id="PTHR43776">
    <property type="entry name" value="TRANSPORT ATP-BINDING PROTEIN"/>
    <property type="match status" value="1"/>
</dbReference>
<protein>
    <recommendedName>
        <fullName evidence="18">Glutathione import ATP-binding protein GsiA</fullName>
        <ecNumber evidence="17">7.4.2.10</ecNumber>
    </recommendedName>
</protein>
<dbReference type="OrthoDB" id="9815712at2"/>
<dbReference type="RefSeq" id="WP_104754866.1">
    <property type="nucleotide sequence ID" value="NZ_JBHEEO010000001.1"/>
</dbReference>
<accession>A0A2S7J2D4</accession>
<dbReference type="InterPro" id="IPR027417">
    <property type="entry name" value="P-loop_NTPase"/>
</dbReference>
<evidence type="ECO:0000313" key="21">
    <source>
        <dbReference type="EMBL" id="PQA74413.1"/>
    </source>
</evidence>
<dbReference type="GO" id="GO:0005886">
    <property type="term" value="C:plasma membrane"/>
    <property type="evidence" value="ECO:0007669"/>
    <property type="project" value="UniProtKB-SubCell"/>
</dbReference>
<dbReference type="Gene3D" id="3.40.50.300">
    <property type="entry name" value="P-loop containing nucleotide triphosphate hydrolases"/>
    <property type="match status" value="1"/>
</dbReference>
<keyword evidence="3" id="KW-0813">Transport</keyword>
<evidence type="ECO:0000256" key="7">
    <source>
        <dbReference type="ARBA" id="ARBA00022741"/>
    </source>
</evidence>
<dbReference type="Proteomes" id="UP000238493">
    <property type="component" value="Unassembled WGS sequence"/>
</dbReference>
<dbReference type="AlphaFoldDB" id="A0A2S7J2D4"/>
<dbReference type="InterPro" id="IPR050319">
    <property type="entry name" value="ABC_transp_ATP-bind"/>
</dbReference>
<keyword evidence="8" id="KW-0378">Hydrolase</keyword>
<evidence type="ECO:0000256" key="16">
    <source>
        <dbReference type="ARBA" id="ARBA00038416"/>
    </source>
</evidence>
<name>A0A2S7J2D4_9HYPH</name>
<evidence type="ECO:0000256" key="10">
    <source>
        <dbReference type="ARBA" id="ARBA00022856"/>
    </source>
</evidence>
<evidence type="ECO:0000256" key="2">
    <source>
        <dbReference type="ARBA" id="ARBA00011469"/>
    </source>
</evidence>
<dbReference type="InterPro" id="IPR003439">
    <property type="entry name" value="ABC_transporter-like_ATP-bd"/>
</dbReference>
<dbReference type="InterPro" id="IPR017871">
    <property type="entry name" value="ABC_transporter-like_CS"/>
</dbReference>